<dbReference type="InterPro" id="IPR016162">
    <property type="entry name" value="Ald_DH_N"/>
</dbReference>
<dbReference type="PANTHER" id="PTHR42991:SF1">
    <property type="entry name" value="ALDEHYDE DEHYDROGENASE"/>
    <property type="match status" value="1"/>
</dbReference>
<dbReference type="OrthoDB" id="9812625at2"/>
<reference evidence="5" key="1">
    <citation type="submission" date="2018-08" db="EMBL/GenBank/DDBJ databases">
        <authorList>
            <person name="Blom J."/>
        </authorList>
    </citation>
    <scope>NUCLEOTIDE SEQUENCE [LARGE SCALE GENOMIC DNA]</scope>
    <source>
        <strain evidence="5">CCOS 865</strain>
    </source>
</reference>
<feature type="domain" description="Aldehyde dehydrogenase" evidence="3">
    <location>
        <begin position="15"/>
        <end position="466"/>
    </location>
</feature>
<dbReference type="RefSeq" id="WP_119142491.1">
    <property type="nucleotide sequence ID" value="NZ_CBCSFL010000011.1"/>
</dbReference>
<sequence length="474" mass="50618">MSVSRMASVHAVAPSHIDVFSPFDGRLVGRVPCLDATAVPALVARARAGCLESAAMPRHRRARILEDAARLVEADGAAFAALIVAEAGKTLRQAQKEVKRCVNTLKLSAEEARRNAGEVVPFDAYEGSESRQGWFSREPLGLIVAITPYNDPLNLVAHKLGPAIAGGNAVILKPSELAPLSALKLVDCLVQAGLGENVVVTATGGVELGKALVELREVRMISFTGGFATGESIARTAGLKKLAMDLGGNAPVLVLEDCDLTPTVESCVSGAFWAAGQNCIGTQRILVQRGLYTAFREQFVAQSKALRVGDPASLETDVGPMVTEQAARRTEQLVDEALGEGATLLCGHRRQGALYAPTVLEQVSHDSRLWLQEVFAPVVILEPFDTLDEAVALANAPEYSLHAGVFTRDLSTALKLARRIEAGGVMINDSSDYRFDAMPFGGFKYGSLGREGVRFAYEDMTQPKVVCINHLDAQ</sequence>
<dbReference type="SUPFAM" id="SSF53720">
    <property type="entry name" value="ALDH-like"/>
    <property type="match status" value="1"/>
</dbReference>
<dbReference type="Pfam" id="PF00171">
    <property type="entry name" value="Aldedh"/>
    <property type="match status" value="1"/>
</dbReference>
<gene>
    <name evidence="4" type="ORF">CCOS865_03133</name>
</gene>
<dbReference type="AlphaFoldDB" id="A0A383RWK7"/>
<dbReference type="InterPro" id="IPR015590">
    <property type="entry name" value="Aldehyde_DH_dom"/>
</dbReference>
<proteinExistence type="inferred from homology"/>
<dbReference type="InterPro" id="IPR016161">
    <property type="entry name" value="Ald_DH/histidinol_DH"/>
</dbReference>
<keyword evidence="5" id="KW-1185">Reference proteome</keyword>
<dbReference type="EMBL" id="UNOZ01000022">
    <property type="protein sequence ID" value="SYX90866.1"/>
    <property type="molecule type" value="Genomic_DNA"/>
</dbReference>
<keyword evidence="2 4" id="KW-0560">Oxidoreductase</keyword>
<comment type="similarity">
    <text evidence="1">Belongs to the aldehyde dehydrogenase family.</text>
</comment>
<evidence type="ECO:0000313" key="4">
    <source>
        <dbReference type="EMBL" id="SYX90866.1"/>
    </source>
</evidence>
<dbReference type="InterPro" id="IPR016163">
    <property type="entry name" value="Ald_DH_C"/>
</dbReference>
<accession>A0A383RWK7</accession>
<evidence type="ECO:0000313" key="5">
    <source>
        <dbReference type="Proteomes" id="UP000263595"/>
    </source>
</evidence>
<dbReference type="Proteomes" id="UP000263595">
    <property type="component" value="Unassembled WGS sequence"/>
</dbReference>
<dbReference type="Gene3D" id="3.40.309.10">
    <property type="entry name" value="Aldehyde Dehydrogenase, Chain A, domain 2"/>
    <property type="match status" value="1"/>
</dbReference>
<evidence type="ECO:0000259" key="3">
    <source>
        <dbReference type="Pfam" id="PF00171"/>
    </source>
</evidence>
<dbReference type="CDD" id="cd07149">
    <property type="entry name" value="ALDH_y4uC"/>
    <property type="match status" value="1"/>
</dbReference>
<dbReference type="PANTHER" id="PTHR42991">
    <property type="entry name" value="ALDEHYDE DEHYDROGENASE"/>
    <property type="match status" value="1"/>
</dbReference>
<dbReference type="EC" id="1.2.1.-" evidence="4"/>
<dbReference type="InterPro" id="IPR051020">
    <property type="entry name" value="ALDH-related_metabolic_enz"/>
</dbReference>
<dbReference type="GO" id="GO:0008911">
    <property type="term" value="F:lactaldehyde dehydrogenase (NAD+) activity"/>
    <property type="evidence" value="ECO:0007669"/>
    <property type="project" value="TreeGrafter"/>
</dbReference>
<protein>
    <submittedName>
        <fullName evidence="4">Putative aldehyde-dehydrogenase-like protein y4uC</fullName>
        <ecNumber evidence="4">1.2.1.-</ecNumber>
    </submittedName>
</protein>
<name>A0A383RWK7_9PSED</name>
<dbReference type="Gene3D" id="3.40.605.10">
    <property type="entry name" value="Aldehyde Dehydrogenase, Chain A, domain 1"/>
    <property type="match status" value="1"/>
</dbReference>
<evidence type="ECO:0000256" key="1">
    <source>
        <dbReference type="ARBA" id="ARBA00009986"/>
    </source>
</evidence>
<evidence type="ECO:0000256" key="2">
    <source>
        <dbReference type="ARBA" id="ARBA00023002"/>
    </source>
</evidence>
<organism evidence="4 5">
    <name type="scientific">Pseudomonas reidholzensis</name>
    <dbReference type="NCBI Taxonomy" id="1785162"/>
    <lineage>
        <taxon>Bacteria</taxon>
        <taxon>Pseudomonadati</taxon>
        <taxon>Pseudomonadota</taxon>
        <taxon>Gammaproteobacteria</taxon>
        <taxon>Pseudomonadales</taxon>
        <taxon>Pseudomonadaceae</taxon>
        <taxon>Pseudomonas</taxon>
    </lineage>
</organism>